<accession>A0ABP8BWG4</accession>
<dbReference type="EMBL" id="BAABAS010000004">
    <property type="protein sequence ID" value="GAA4227991.1"/>
    <property type="molecule type" value="Genomic_DNA"/>
</dbReference>
<feature type="transmembrane region" description="Helical" evidence="1">
    <location>
        <begin position="61"/>
        <end position="78"/>
    </location>
</feature>
<proteinExistence type="predicted"/>
<evidence type="ECO:0000313" key="2">
    <source>
        <dbReference type="EMBL" id="GAA4227991.1"/>
    </source>
</evidence>
<gene>
    <name evidence="2" type="ORF">GCM10022254_17050</name>
</gene>
<keyword evidence="1" id="KW-0472">Membrane</keyword>
<feature type="transmembrane region" description="Helical" evidence="1">
    <location>
        <begin position="90"/>
        <end position="114"/>
    </location>
</feature>
<keyword evidence="1" id="KW-0812">Transmembrane</keyword>
<keyword evidence="3" id="KW-1185">Reference proteome</keyword>
<evidence type="ECO:0008006" key="4">
    <source>
        <dbReference type="Google" id="ProtNLM"/>
    </source>
</evidence>
<comment type="caution">
    <text evidence="2">The sequence shown here is derived from an EMBL/GenBank/DDBJ whole genome shotgun (WGS) entry which is preliminary data.</text>
</comment>
<keyword evidence="1" id="KW-1133">Transmembrane helix</keyword>
<sequence length="122" mass="11843">MRAWGLSSGVGGVTLWALVVGGVGFVLQMLAGITDTPTVPPGLIAIVGAAGLVAFVPGRAVFLAAPAAGLLNLGVFAFKGADRLSELSPVGGFVGAWAMTVALVVATVGGVVACGTRPVGNA</sequence>
<evidence type="ECO:0000256" key="1">
    <source>
        <dbReference type="SAM" id="Phobius"/>
    </source>
</evidence>
<organism evidence="2 3">
    <name type="scientific">Actinomadura meridiana</name>
    <dbReference type="NCBI Taxonomy" id="559626"/>
    <lineage>
        <taxon>Bacteria</taxon>
        <taxon>Bacillati</taxon>
        <taxon>Actinomycetota</taxon>
        <taxon>Actinomycetes</taxon>
        <taxon>Streptosporangiales</taxon>
        <taxon>Thermomonosporaceae</taxon>
        <taxon>Actinomadura</taxon>
    </lineage>
</organism>
<protein>
    <recommendedName>
        <fullName evidence="4">Integral membrane protein</fullName>
    </recommendedName>
</protein>
<dbReference type="Proteomes" id="UP001501710">
    <property type="component" value="Unassembled WGS sequence"/>
</dbReference>
<name>A0ABP8BWG4_9ACTN</name>
<feature type="transmembrane region" description="Helical" evidence="1">
    <location>
        <begin position="39"/>
        <end position="56"/>
    </location>
</feature>
<evidence type="ECO:0000313" key="3">
    <source>
        <dbReference type="Proteomes" id="UP001501710"/>
    </source>
</evidence>
<feature type="transmembrane region" description="Helical" evidence="1">
    <location>
        <begin position="12"/>
        <end position="33"/>
    </location>
</feature>
<reference evidence="3" key="1">
    <citation type="journal article" date="2019" name="Int. J. Syst. Evol. Microbiol.">
        <title>The Global Catalogue of Microorganisms (GCM) 10K type strain sequencing project: providing services to taxonomists for standard genome sequencing and annotation.</title>
        <authorList>
            <consortium name="The Broad Institute Genomics Platform"/>
            <consortium name="The Broad Institute Genome Sequencing Center for Infectious Disease"/>
            <person name="Wu L."/>
            <person name="Ma J."/>
        </authorList>
    </citation>
    <scope>NUCLEOTIDE SEQUENCE [LARGE SCALE GENOMIC DNA]</scope>
    <source>
        <strain evidence="3">JCM 17440</strain>
    </source>
</reference>